<feature type="transmembrane region" description="Helical" evidence="1">
    <location>
        <begin position="215"/>
        <end position="236"/>
    </location>
</feature>
<dbReference type="Gramene" id="HORVU.MOREX.r3.5HG0419640.1">
    <property type="protein sequence ID" value="HORVU.MOREX.r3.5HG0419640.1.CDS1"/>
    <property type="gene ID" value="HORVU.MOREX.r3.5HG0419640"/>
</dbReference>
<feature type="transmembrane region" description="Helical" evidence="1">
    <location>
        <begin position="95"/>
        <end position="112"/>
    </location>
</feature>
<dbReference type="PANTHER" id="PTHR31325">
    <property type="entry name" value="OS01G0798800 PROTEIN-RELATED"/>
    <property type="match status" value="1"/>
</dbReference>
<feature type="transmembrane region" description="Helical" evidence="1">
    <location>
        <begin position="63"/>
        <end position="83"/>
    </location>
</feature>
<reference evidence="3" key="2">
    <citation type="submission" date="2020-10" db="EMBL/GenBank/DDBJ databases">
        <authorList>
            <person name="Scholz U."/>
            <person name="Mascher M."/>
            <person name="Fiebig A."/>
        </authorList>
    </citation>
    <scope>NUCLEOTIDE SEQUENCE [LARGE SCALE GENOMIC DNA]</scope>
    <source>
        <strain evidence="3">cv. Morex</strain>
    </source>
</reference>
<accession>A0A8I6X711</accession>
<keyword evidence="4" id="KW-1185">Reference proteome</keyword>
<keyword evidence="1" id="KW-0812">Transmembrane</keyword>
<feature type="transmembrane region" description="Helical" evidence="1">
    <location>
        <begin position="176"/>
        <end position="195"/>
    </location>
</feature>
<evidence type="ECO:0000313" key="3">
    <source>
        <dbReference type="EnsemblPlants" id="HORVU.MOREX.r3.5HG0419640.1.CDS1"/>
    </source>
</evidence>
<dbReference type="RefSeq" id="XP_044949408.1">
    <property type="nucleotide sequence ID" value="XM_045093473.1"/>
</dbReference>
<evidence type="ECO:0000259" key="2">
    <source>
        <dbReference type="Pfam" id="PF13968"/>
    </source>
</evidence>
<dbReference type="EnsemblPlants" id="HORVU.MOREX.r3.5HG0419640.1">
    <property type="protein sequence ID" value="HORVU.MOREX.r3.5HG0419640.1.CDS1"/>
    <property type="gene ID" value="HORVU.MOREX.r3.5HG0419640"/>
</dbReference>
<feature type="transmembrane region" description="Helical" evidence="1">
    <location>
        <begin position="12"/>
        <end position="29"/>
    </location>
</feature>
<dbReference type="AlphaFoldDB" id="A0A8I6X711"/>
<dbReference type="Pfam" id="PF13968">
    <property type="entry name" value="DUF4220"/>
    <property type="match status" value="1"/>
</dbReference>
<keyword evidence="1" id="KW-0472">Membrane</keyword>
<evidence type="ECO:0000313" key="4">
    <source>
        <dbReference type="Proteomes" id="UP000011116"/>
    </source>
</evidence>
<feature type="transmembrane region" description="Helical" evidence="1">
    <location>
        <begin position="141"/>
        <end position="164"/>
    </location>
</feature>
<dbReference type="Pfam" id="PF04578">
    <property type="entry name" value="DUF594"/>
    <property type="match status" value="1"/>
</dbReference>
<dbReference type="KEGG" id="hvg:123399044"/>
<dbReference type="OrthoDB" id="693467at2759"/>
<sequence length="815" mass="90780">MLTLQHSIIGRMVVFFLRVCQHLQLVLMFEFDMCVKQIMGVGNCSDQAIIDFSKHIDGQLMRVNALLVASTIVIGVIVGIGAYGQRYRHHPLTSFLFLGATTLFVPILSYVVSTVDSNLGVVTISSDAHIIPGWCSTRSHIYTVFVWASLVQIAGANTTTIVAGDDNKGRNITLPGTVLLVQAIWTSYIVVYYLGGGYYSTRQWSIKHMDLANGLPVLPLFSLLIAKLLLKYYAWYGASRSLAFGRNPHFIVGYMEQLKAKLTSEHSLPPLIVTGEDTTLVQKEPHGYSIKWLFNQADGTGIDNNNLVTTDKVWRLEDDIFPRYSTKQLKDICFSFALFKLLRCRFTRHTIAEFGFIKAHNLLSHVLLQDVDDERPLGMIAHELSFLHDYYYSSLPTSYSSSWLPILSISISLLTMGLSLLYLLLITVVILLYAFMGWPHHGQMQCFLNCHPSFQNEHEDFFYSSSNQIQYGNIFFDLAPVGLLAALVVLSEVREIACYICSNWTKVFLICSYVRHASSWQKSHWKKKMLSLVLRRKCKLLNHWVDKMNQCSVLALHPSTTPVPLLGRLIPLLHRKKVPRAVKAALLKPLRSPNWKNRSNGVASLCTRLQLQADNNPLSTSNGVKGVADTMLVAHIATSILEVRTSEPLRQADSANEIAATHLSRYCAYLVAYVPDLLPDNNEWCKSLYKGIKKKAKRALAASGNTGQASLSPEALVQALSAGSEEAHDLLKNGAELGKKLVELAGNEGEEVAWELLAEFWSEMILYAAPSDNVAAHAEAIARGGELITLLWALLTHLGFISRPEAAMPNTPGDV</sequence>
<protein>
    <recommendedName>
        <fullName evidence="2">DUF4220 domain-containing protein</fullName>
    </recommendedName>
</protein>
<reference evidence="3" key="3">
    <citation type="submission" date="2022-01" db="UniProtKB">
        <authorList>
            <consortium name="EnsemblPlants"/>
        </authorList>
    </citation>
    <scope>IDENTIFICATION</scope>
    <source>
        <strain evidence="3">subsp. vulgare</strain>
    </source>
</reference>
<reference evidence="4" key="1">
    <citation type="journal article" date="2012" name="Nature">
        <title>A physical, genetic and functional sequence assembly of the barley genome.</title>
        <authorList>
            <consortium name="The International Barley Genome Sequencing Consortium"/>
            <person name="Mayer K.F."/>
            <person name="Waugh R."/>
            <person name="Brown J.W."/>
            <person name="Schulman A."/>
            <person name="Langridge P."/>
            <person name="Platzer M."/>
            <person name="Fincher G.B."/>
            <person name="Muehlbauer G.J."/>
            <person name="Sato K."/>
            <person name="Close T.J."/>
            <person name="Wise R.P."/>
            <person name="Stein N."/>
        </authorList>
    </citation>
    <scope>NUCLEOTIDE SEQUENCE [LARGE SCALE GENOMIC DNA]</scope>
    <source>
        <strain evidence="4">cv. Morex</strain>
    </source>
</reference>
<dbReference type="Proteomes" id="UP000011116">
    <property type="component" value="Chromosome 5H"/>
</dbReference>
<gene>
    <name evidence="3" type="primary">LOC123399044</name>
</gene>
<feature type="transmembrane region" description="Helical" evidence="1">
    <location>
        <begin position="403"/>
        <end position="436"/>
    </location>
</feature>
<proteinExistence type="predicted"/>
<keyword evidence="1" id="KW-1133">Transmembrane helix</keyword>
<name>A0A8I6X711_HORVV</name>
<dbReference type="GeneID" id="123399044"/>
<feature type="domain" description="DUF4220" evidence="2">
    <location>
        <begin position="100"/>
        <end position="554"/>
    </location>
</feature>
<dbReference type="InterPro" id="IPR007658">
    <property type="entry name" value="DUF594"/>
</dbReference>
<evidence type="ECO:0000256" key="1">
    <source>
        <dbReference type="SAM" id="Phobius"/>
    </source>
</evidence>
<organism evidence="3 4">
    <name type="scientific">Hordeum vulgare subsp. vulgare</name>
    <name type="common">Domesticated barley</name>
    <dbReference type="NCBI Taxonomy" id="112509"/>
    <lineage>
        <taxon>Eukaryota</taxon>
        <taxon>Viridiplantae</taxon>
        <taxon>Streptophyta</taxon>
        <taxon>Embryophyta</taxon>
        <taxon>Tracheophyta</taxon>
        <taxon>Spermatophyta</taxon>
        <taxon>Magnoliopsida</taxon>
        <taxon>Liliopsida</taxon>
        <taxon>Poales</taxon>
        <taxon>Poaceae</taxon>
        <taxon>BOP clade</taxon>
        <taxon>Pooideae</taxon>
        <taxon>Triticodae</taxon>
        <taxon>Triticeae</taxon>
        <taxon>Hordeinae</taxon>
        <taxon>Hordeum</taxon>
    </lineage>
</organism>
<dbReference type="Gramene" id="HORVU.MOREX.r2.5HG0349380.1">
    <property type="protein sequence ID" value="HORVU.MOREX.r2.5HG0349380.1.CDS.1"/>
    <property type="gene ID" value="HORVU.MOREX.r2.5HG0349380"/>
</dbReference>
<dbReference type="InterPro" id="IPR025315">
    <property type="entry name" value="DUF4220"/>
</dbReference>